<dbReference type="InterPro" id="IPR050168">
    <property type="entry name" value="AAA_ATPase_domain"/>
</dbReference>
<dbReference type="PANTHER" id="PTHR23077:SF9">
    <property type="entry name" value="PEROXISOMAL ATPASE PEX6"/>
    <property type="match status" value="1"/>
</dbReference>
<reference evidence="3" key="1">
    <citation type="submission" date="2023-04" db="EMBL/GenBank/DDBJ databases">
        <authorList>
            <person name="Vijverberg K."/>
            <person name="Xiong W."/>
            <person name="Schranz E."/>
        </authorList>
    </citation>
    <scope>NUCLEOTIDE SEQUENCE</scope>
</reference>
<keyword evidence="4" id="KW-1185">Reference proteome</keyword>
<organism evidence="3 4">
    <name type="scientific">Lactuca saligna</name>
    <name type="common">Willowleaf lettuce</name>
    <dbReference type="NCBI Taxonomy" id="75948"/>
    <lineage>
        <taxon>Eukaryota</taxon>
        <taxon>Viridiplantae</taxon>
        <taxon>Streptophyta</taxon>
        <taxon>Embryophyta</taxon>
        <taxon>Tracheophyta</taxon>
        <taxon>Spermatophyta</taxon>
        <taxon>Magnoliopsida</taxon>
        <taxon>eudicotyledons</taxon>
        <taxon>Gunneridae</taxon>
        <taxon>Pentapetalae</taxon>
        <taxon>asterids</taxon>
        <taxon>campanulids</taxon>
        <taxon>Asterales</taxon>
        <taxon>Asteraceae</taxon>
        <taxon>Cichorioideae</taxon>
        <taxon>Cichorieae</taxon>
        <taxon>Lactucinae</taxon>
        <taxon>Lactuca</taxon>
    </lineage>
</organism>
<proteinExistence type="predicted"/>
<dbReference type="CDD" id="cd15841">
    <property type="entry name" value="SNARE_Qc"/>
    <property type="match status" value="1"/>
</dbReference>
<gene>
    <name evidence="3" type="ORF">LSALG_LOCUS21275</name>
</gene>
<dbReference type="Gene3D" id="1.20.5.110">
    <property type="match status" value="1"/>
</dbReference>
<dbReference type="PROSITE" id="PS50192">
    <property type="entry name" value="T_SNARE"/>
    <property type="match status" value="1"/>
</dbReference>
<dbReference type="InterPro" id="IPR000727">
    <property type="entry name" value="T_SNARE_dom"/>
</dbReference>
<dbReference type="Proteomes" id="UP001177003">
    <property type="component" value="Chromosome 4"/>
</dbReference>
<dbReference type="GO" id="GO:0016558">
    <property type="term" value="P:protein import into peroxisome matrix"/>
    <property type="evidence" value="ECO:0007669"/>
    <property type="project" value="TreeGrafter"/>
</dbReference>
<dbReference type="EMBL" id="OX465080">
    <property type="protein sequence ID" value="CAI9281585.1"/>
    <property type="molecule type" value="Genomic_DNA"/>
</dbReference>
<dbReference type="GO" id="GO:0005829">
    <property type="term" value="C:cytosol"/>
    <property type="evidence" value="ECO:0007669"/>
    <property type="project" value="TreeGrafter"/>
</dbReference>
<dbReference type="PANTHER" id="PTHR23077">
    <property type="entry name" value="AAA-FAMILY ATPASE"/>
    <property type="match status" value="1"/>
</dbReference>
<evidence type="ECO:0000313" key="4">
    <source>
        <dbReference type="Proteomes" id="UP001177003"/>
    </source>
</evidence>
<dbReference type="FunFam" id="1.20.5.110:FF:000034">
    <property type="entry name" value="syntaxin-61 isoform X1"/>
    <property type="match status" value="1"/>
</dbReference>
<dbReference type="GO" id="GO:0016887">
    <property type="term" value="F:ATP hydrolysis activity"/>
    <property type="evidence" value="ECO:0007669"/>
    <property type="project" value="TreeGrafter"/>
</dbReference>
<evidence type="ECO:0000259" key="2">
    <source>
        <dbReference type="PROSITE" id="PS50192"/>
    </source>
</evidence>
<name>A0AA35YWJ6_LACSI</name>
<feature type="domain" description="T-SNARE coiled-coil homology" evidence="2">
    <location>
        <begin position="293"/>
        <end position="346"/>
    </location>
</feature>
<evidence type="ECO:0000313" key="3">
    <source>
        <dbReference type="EMBL" id="CAI9281585.1"/>
    </source>
</evidence>
<dbReference type="SUPFAM" id="SSF58038">
    <property type="entry name" value="SNARE fusion complex"/>
    <property type="match status" value="1"/>
</dbReference>
<sequence>MKVGRRRGTEKYKIHSLLAPLVSLFYSLISSFNPCLCLRVPHPHPPPPTLTARTDKEDEEMNFLTSIHLGMKASSMLAQAFSAARSNLSSNDGSQNDKFGMNSKVASVIREFTEPFRQDDDYEDDEEESEHMNTINTHPMLLVEAADNSKGLPPTIRRCFSHEMKMGEDVVKDMVGQTSGFMPRDIRELVVDASSSLIPINGNSFENLGDSKEFMVKDLERSKKRNASALGTPKVPNVMWEDVGGLEDVKKCIIDIVQMPKSHQQQDKDRTRTGSYVVVDNDDFLSSESDIQMLLIRQKYEELDELSASVEWIGSVGLTIHDELLSQEKIIEDVGSEMESTSNRLDFVQVLIALATSFHALQPLKVLAFRLFS</sequence>
<dbReference type="AlphaFoldDB" id="A0AA35YWJ6"/>
<dbReference type="GO" id="GO:0005778">
    <property type="term" value="C:peroxisomal membrane"/>
    <property type="evidence" value="ECO:0007669"/>
    <property type="project" value="TreeGrafter"/>
</dbReference>
<protein>
    <recommendedName>
        <fullName evidence="2">t-SNARE coiled-coil homology domain-containing protein</fullName>
    </recommendedName>
</protein>
<keyword evidence="1" id="KW-0653">Protein transport</keyword>
<keyword evidence="1" id="KW-0813">Transport</keyword>
<evidence type="ECO:0000256" key="1">
    <source>
        <dbReference type="ARBA" id="ARBA00022927"/>
    </source>
</evidence>
<accession>A0AA35YWJ6</accession>